<name>A0A195F3I8_9HYME</name>
<dbReference type="Proteomes" id="UP000078541">
    <property type="component" value="Unassembled WGS sequence"/>
</dbReference>
<evidence type="ECO:0000313" key="2">
    <source>
        <dbReference type="Proteomes" id="UP000078541"/>
    </source>
</evidence>
<proteinExistence type="predicted"/>
<evidence type="ECO:0000313" key="1">
    <source>
        <dbReference type="EMBL" id="KYN35023.1"/>
    </source>
</evidence>
<organism evidence="1 2">
    <name type="scientific">Trachymyrmex septentrionalis</name>
    <dbReference type="NCBI Taxonomy" id="34720"/>
    <lineage>
        <taxon>Eukaryota</taxon>
        <taxon>Metazoa</taxon>
        <taxon>Ecdysozoa</taxon>
        <taxon>Arthropoda</taxon>
        <taxon>Hexapoda</taxon>
        <taxon>Insecta</taxon>
        <taxon>Pterygota</taxon>
        <taxon>Neoptera</taxon>
        <taxon>Endopterygota</taxon>
        <taxon>Hymenoptera</taxon>
        <taxon>Apocrita</taxon>
        <taxon>Aculeata</taxon>
        <taxon>Formicoidea</taxon>
        <taxon>Formicidae</taxon>
        <taxon>Myrmicinae</taxon>
        <taxon>Trachymyrmex</taxon>
    </lineage>
</organism>
<accession>A0A195F3I8</accession>
<sequence>RDREKKDGRKGEQASEEEEWTNLRGSEYIAMKEKKLHIEKTALLREQDEGRVESTNGANECWDIHEEHLHISRNRDFDLRFECMAMPCERLVYQDIFDCNSRTVIYYRYIYMCV</sequence>
<protein>
    <submittedName>
        <fullName evidence="1">Uncharacterized protein</fullName>
    </submittedName>
</protein>
<feature type="non-terminal residue" evidence="1">
    <location>
        <position position="1"/>
    </location>
</feature>
<dbReference type="EMBL" id="KQ981836">
    <property type="protein sequence ID" value="KYN35023.1"/>
    <property type="molecule type" value="Genomic_DNA"/>
</dbReference>
<keyword evidence="2" id="KW-1185">Reference proteome</keyword>
<dbReference type="AlphaFoldDB" id="A0A195F3I8"/>
<reference evidence="1 2" key="1">
    <citation type="submission" date="2016-03" db="EMBL/GenBank/DDBJ databases">
        <title>Trachymyrmex septentrionalis WGS genome.</title>
        <authorList>
            <person name="Nygaard S."/>
            <person name="Hu H."/>
            <person name="Boomsma J."/>
            <person name="Zhang G."/>
        </authorList>
    </citation>
    <scope>NUCLEOTIDE SEQUENCE [LARGE SCALE GENOMIC DNA]</scope>
    <source>
        <strain evidence="1">Tsep2-gDNA-1</strain>
        <tissue evidence="1">Whole body</tissue>
    </source>
</reference>
<gene>
    <name evidence="1" type="ORF">ALC56_10620</name>
</gene>